<dbReference type="EMBL" id="AFNU02000004">
    <property type="protein sequence ID" value="ERJ12443.1"/>
    <property type="molecule type" value="Genomic_DNA"/>
</dbReference>
<dbReference type="InParanoid" id="U2EBJ0"/>
<dbReference type="InterPro" id="IPR011990">
    <property type="entry name" value="TPR-like_helical_dom_sf"/>
</dbReference>
<dbReference type="RefSeq" id="WP_008824977.1">
    <property type="nucleotide sequence ID" value="NZ_AFNU02000004.1"/>
</dbReference>
<keyword evidence="2" id="KW-1185">Reference proteome</keyword>
<comment type="caution">
    <text evidence="1">The sequence shown here is derived from an EMBL/GenBank/DDBJ whole genome shotgun (WGS) entry which is preliminary data.</text>
</comment>
<reference evidence="1 2" key="1">
    <citation type="journal article" date="2011" name="J. Bacteriol.">
        <title>Genome sequence of Haloplasma contractile, an unusual contractile bacterium from a deep-sea anoxic brine lake.</title>
        <authorList>
            <person name="Antunes A."/>
            <person name="Alam I."/>
            <person name="El Dorry H."/>
            <person name="Siam R."/>
            <person name="Robertson A."/>
            <person name="Bajic V.B."/>
            <person name="Stingl U."/>
        </authorList>
    </citation>
    <scope>NUCLEOTIDE SEQUENCE [LARGE SCALE GENOMIC DNA]</scope>
    <source>
        <strain evidence="1 2">SSD-17B</strain>
    </source>
</reference>
<gene>
    <name evidence="1" type="ORF">HLPCO_001429</name>
</gene>
<reference evidence="1 2" key="2">
    <citation type="journal article" date="2013" name="PLoS ONE">
        <title>INDIGO - INtegrated Data Warehouse of MIcrobial GenOmes with Examples from the Red Sea Extremophiles.</title>
        <authorList>
            <person name="Alam I."/>
            <person name="Antunes A."/>
            <person name="Kamau A.A."/>
            <person name="Ba Alawi W."/>
            <person name="Kalkatawi M."/>
            <person name="Stingl U."/>
            <person name="Bajic V.B."/>
        </authorList>
    </citation>
    <scope>NUCLEOTIDE SEQUENCE [LARGE SCALE GENOMIC DNA]</scope>
    <source>
        <strain evidence="1 2">SSD-17B</strain>
    </source>
</reference>
<sequence>MKRRLTDKEKEQLGYIIHYYRNAYFHDKNEGYEHYKQVDFSKQICSQAQLSRLEHGEILKDFDIYYALLSKLSLKIDKIQSKIVTEFDVYFTNILKYQNDDHLMINYNQYILAINKFQNEFRYNIIYTHYTYALEFIIYMINEEYEEAGELLEYIEGTLEVYPKTYMIVILQYIGRYYEFRQDHDQAIKYYLSSIEYMMDLNKENPVIFIDIAYTYLKQGQGLKAISYLNQCHSIFENTHNLQLLERIHKIYGMLYLKNAYYDESRQHFRSAIKYSARSNEMNKLSKNMYFMALSYYFQDNIDRTKQLINKCLEHYNFERAILLKSIIEKKRNTHIFNSTGCDLVYKLYTTPDDHDVESIYKMIKKADTIINEDLNLLIKYRMLNFYKKHKKYKKALRLVESK</sequence>
<dbReference type="SUPFAM" id="SSF48452">
    <property type="entry name" value="TPR-like"/>
    <property type="match status" value="1"/>
</dbReference>
<dbReference type="OrthoDB" id="1150409at2"/>
<accession>U2EBJ0</accession>
<dbReference type="Proteomes" id="UP000005707">
    <property type="component" value="Unassembled WGS sequence"/>
</dbReference>
<evidence type="ECO:0000313" key="2">
    <source>
        <dbReference type="Proteomes" id="UP000005707"/>
    </source>
</evidence>
<evidence type="ECO:0000313" key="1">
    <source>
        <dbReference type="EMBL" id="ERJ12443.1"/>
    </source>
</evidence>
<dbReference type="AlphaFoldDB" id="U2EBJ0"/>
<dbReference type="STRING" id="1033810.HLPCO_001429"/>
<dbReference type="Gene3D" id="1.25.40.10">
    <property type="entry name" value="Tetratricopeptide repeat domain"/>
    <property type="match status" value="2"/>
</dbReference>
<proteinExistence type="predicted"/>
<protein>
    <submittedName>
        <fullName evidence="1">TPR repeat domain containing protein</fullName>
    </submittedName>
</protein>
<organism evidence="1 2">
    <name type="scientific">Haloplasma contractile SSD-17B</name>
    <dbReference type="NCBI Taxonomy" id="1033810"/>
    <lineage>
        <taxon>Bacteria</taxon>
        <taxon>Bacillati</taxon>
        <taxon>Mycoplasmatota</taxon>
        <taxon>Mollicutes</taxon>
        <taxon>Haloplasmatales</taxon>
        <taxon>Haloplasmataceae</taxon>
        <taxon>Haloplasma</taxon>
    </lineage>
</organism>
<name>U2EBJ0_9MOLU</name>